<comment type="caution">
    <text evidence="2">The sequence shown here is derived from an EMBL/GenBank/DDBJ whole genome shotgun (WGS) entry which is preliminary data.</text>
</comment>
<sequence length="406" mass="45483">MRSRRCRWNALAAAALLAAAMGAWPGAAAADSVQDFLATLPAAQHDEFIAWRTAKNQHDRMLDAYWQDIEKKRAGRRLKRANTKFFDADDYVWTFPPTYKGPRLGADLDKRWERFLAAQEQPQTSKQEKPIPGLADFLAASRQHYAFEPTRIPEREFKRRYAEEAIALGLAKEQVVRVYALETGGDGTADMQAGINPITKKGKPISSALGYAQLLHANTIGELVKHGDSFIKRLQRLKAAARDPARVDELHRKIASLQAMLRTAKSVPDNWYRHVAFAQTAKGYGMHAINLDGDIGPWLQSLKLRGLKDFAARKGVTNLSGEEIELMNLSGPGTGLEMMQPVGLTVPTPNFFARRAYYVNKMVIDKTSAELLAEFTRRMDASSRKPGAVEFAQAFDEARQDKLPWR</sequence>
<feature type="signal peptide" evidence="1">
    <location>
        <begin position="1"/>
        <end position="29"/>
    </location>
</feature>
<evidence type="ECO:0000256" key="1">
    <source>
        <dbReference type="SAM" id="SignalP"/>
    </source>
</evidence>
<reference evidence="2 3" key="1">
    <citation type="submission" date="2019-11" db="EMBL/GenBank/DDBJ databases">
        <title>Identification of a novel strain.</title>
        <authorList>
            <person name="Xu Q."/>
            <person name="Wang G."/>
        </authorList>
    </citation>
    <scope>NUCLEOTIDE SEQUENCE [LARGE SCALE GENOMIC DNA]</scope>
    <source>
        <strain evidence="3">xq</strain>
    </source>
</reference>
<dbReference type="AlphaFoldDB" id="A0A6I3KIS0"/>
<proteinExistence type="predicted"/>
<evidence type="ECO:0000313" key="3">
    <source>
        <dbReference type="Proteomes" id="UP000440694"/>
    </source>
</evidence>
<name>A0A6I3KIS0_9HYPH</name>
<gene>
    <name evidence="2" type="ORF">GIW81_14950</name>
</gene>
<organism evidence="2 3">
    <name type="scientific">Hyphomicrobium album</name>
    <dbReference type="NCBI Taxonomy" id="2665159"/>
    <lineage>
        <taxon>Bacteria</taxon>
        <taxon>Pseudomonadati</taxon>
        <taxon>Pseudomonadota</taxon>
        <taxon>Alphaproteobacteria</taxon>
        <taxon>Hyphomicrobiales</taxon>
        <taxon>Hyphomicrobiaceae</taxon>
        <taxon>Hyphomicrobium</taxon>
    </lineage>
</organism>
<dbReference type="Proteomes" id="UP000440694">
    <property type="component" value="Unassembled WGS sequence"/>
</dbReference>
<keyword evidence="3" id="KW-1185">Reference proteome</keyword>
<protein>
    <submittedName>
        <fullName evidence="2">Uncharacterized protein</fullName>
    </submittedName>
</protein>
<feature type="chain" id="PRO_5026297876" evidence="1">
    <location>
        <begin position="30"/>
        <end position="406"/>
    </location>
</feature>
<dbReference type="EMBL" id="WMBQ01000002">
    <property type="protein sequence ID" value="MTD95635.1"/>
    <property type="molecule type" value="Genomic_DNA"/>
</dbReference>
<keyword evidence="1" id="KW-0732">Signal</keyword>
<evidence type="ECO:0000313" key="2">
    <source>
        <dbReference type="EMBL" id="MTD95635.1"/>
    </source>
</evidence>
<accession>A0A6I3KIS0</accession>